<gene>
    <name evidence="13" type="primary">gpsA</name>
    <name evidence="20" type="ORF">SAMN04487928_11148</name>
</gene>
<feature type="binding site" evidence="13">
    <location>
        <position position="140"/>
    </location>
    <ligand>
        <name>sn-glycerol 3-phosphate</name>
        <dbReference type="ChEBI" id="CHEBI:57597"/>
    </ligand>
</feature>
<keyword evidence="6 13" id="KW-0443">Lipid metabolism</keyword>
<evidence type="ECO:0000256" key="12">
    <source>
        <dbReference type="ARBA" id="ARBA00080511"/>
    </source>
</evidence>
<feature type="binding site" evidence="13">
    <location>
        <position position="195"/>
    </location>
    <ligand>
        <name>sn-glycerol 3-phosphate</name>
        <dbReference type="ChEBI" id="CHEBI:57597"/>
    </ligand>
</feature>
<feature type="binding site" evidence="13">
    <location>
        <position position="14"/>
    </location>
    <ligand>
        <name>NADPH</name>
        <dbReference type="ChEBI" id="CHEBI:57783"/>
    </ligand>
</feature>
<evidence type="ECO:0000256" key="1">
    <source>
        <dbReference type="ARBA" id="ARBA00011009"/>
    </source>
</evidence>
<feature type="binding site" evidence="13">
    <location>
        <position position="285"/>
    </location>
    <ligand>
        <name>NADPH</name>
        <dbReference type="ChEBI" id="CHEBI:57783"/>
    </ligand>
</feature>
<dbReference type="OrthoDB" id="9812273at2"/>
<organism evidence="20 21">
    <name type="scientific">Butyrivibrio proteoclasticus</name>
    <dbReference type="NCBI Taxonomy" id="43305"/>
    <lineage>
        <taxon>Bacteria</taxon>
        <taxon>Bacillati</taxon>
        <taxon>Bacillota</taxon>
        <taxon>Clostridia</taxon>
        <taxon>Lachnospirales</taxon>
        <taxon>Lachnospiraceae</taxon>
        <taxon>Butyrivibrio</taxon>
    </lineage>
</organism>
<dbReference type="GO" id="GO:0006650">
    <property type="term" value="P:glycerophospholipid metabolic process"/>
    <property type="evidence" value="ECO:0007669"/>
    <property type="project" value="UniProtKB-UniRule"/>
</dbReference>
<feature type="binding site" evidence="15">
    <location>
        <begin position="259"/>
        <end position="260"/>
    </location>
    <ligand>
        <name>substrate</name>
    </ligand>
</feature>
<keyword evidence="13" id="KW-0963">Cytoplasm</keyword>
<sequence length="341" mass="36891">MDNQQIGVIGAGSWGIALAYLLSNNGHNVTVWSRSETTVEKLRSYHGNEDKLPGVKLPESVVYTSDMKIAVEDKDILVLVVPSAHLRETVKLMKTYIIGNEEHKQIIVNCTKGIEDDTLMVMSDVILDEIPGCNVCVLSGPSHAEEVGKGMPTSIVVGAFEKDIARYIQNVFMNSVFRVYISPDMLGIEIGAALKNVIALAAGMADGYGLGDNAKAALITRGIAEIGRLGMAMGGKFETFSGLSGIGDLVVTCASMHSRNRRAGILIGQGKTYQEAMDEVHMVVEGVYTAKAALKLAQKYEVEMPIVQAVNDILFNSKAPGDALNDLMLRDKKIENNSLDW</sequence>
<dbReference type="GO" id="GO:0046167">
    <property type="term" value="P:glycerol-3-phosphate biosynthetic process"/>
    <property type="evidence" value="ECO:0007669"/>
    <property type="project" value="UniProtKB-UniRule"/>
</dbReference>
<feature type="binding site" evidence="13">
    <location>
        <position position="258"/>
    </location>
    <ligand>
        <name>sn-glycerol 3-phosphate</name>
        <dbReference type="ChEBI" id="CHEBI:57597"/>
    </ligand>
</feature>
<feature type="binding site" evidence="13">
    <location>
        <position position="248"/>
    </location>
    <ligand>
        <name>sn-glycerol 3-phosphate</name>
        <dbReference type="ChEBI" id="CHEBI:57597"/>
    </ligand>
</feature>
<evidence type="ECO:0000256" key="6">
    <source>
        <dbReference type="ARBA" id="ARBA00023098"/>
    </source>
</evidence>
<dbReference type="Pfam" id="PF07479">
    <property type="entry name" value="NAD_Gly3P_dh_C"/>
    <property type="match status" value="1"/>
</dbReference>
<comment type="similarity">
    <text evidence="1 13 17">Belongs to the NAD-dependent glycerol-3-phosphate dehydrogenase family.</text>
</comment>
<dbReference type="GO" id="GO:0005975">
    <property type="term" value="P:carbohydrate metabolic process"/>
    <property type="evidence" value="ECO:0007669"/>
    <property type="project" value="InterPro"/>
</dbReference>
<protein>
    <recommendedName>
        <fullName evidence="11 13">Glycerol-3-phosphate dehydrogenase [NAD(P)+]</fullName>
        <ecNumber evidence="10 13">1.1.1.94</ecNumber>
    </recommendedName>
    <alternativeName>
        <fullName evidence="13">NAD(P)(+)-dependent glycerol-3-phosphate dehydrogenase</fullName>
    </alternativeName>
    <alternativeName>
        <fullName evidence="12 13">NAD(P)H-dependent dihydroxyacetone-phosphate reductase</fullName>
    </alternativeName>
</protein>
<dbReference type="GO" id="GO:0141152">
    <property type="term" value="F:glycerol-3-phosphate dehydrogenase (NAD+) activity"/>
    <property type="evidence" value="ECO:0007669"/>
    <property type="project" value="RHEA"/>
</dbReference>
<comment type="pathway">
    <text evidence="13">Membrane lipid metabolism; glycerophospholipid metabolism.</text>
</comment>
<evidence type="ECO:0000256" key="15">
    <source>
        <dbReference type="PIRSR" id="PIRSR000114-2"/>
    </source>
</evidence>
<feature type="binding site" evidence="13">
    <location>
        <position position="283"/>
    </location>
    <ligand>
        <name>NADPH</name>
        <dbReference type="ChEBI" id="CHEBI:57783"/>
    </ligand>
</feature>
<evidence type="ECO:0000256" key="5">
    <source>
        <dbReference type="ARBA" id="ARBA00023027"/>
    </source>
</evidence>
<feature type="binding site" evidence="15">
    <location>
        <position position="112"/>
    </location>
    <ligand>
        <name>substrate</name>
    </ligand>
</feature>
<evidence type="ECO:0000256" key="17">
    <source>
        <dbReference type="RuleBase" id="RU000437"/>
    </source>
</evidence>
<evidence type="ECO:0000256" key="3">
    <source>
        <dbReference type="ARBA" id="ARBA00022857"/>
    </source>
</evidence>
<evidence type="ECO:0000256" key="11">
    <source>
        <dbReference type="ARBA" id="ARBA00069372"/>
    </source>
</evidence>
<evidence type="ECO:0000256" key="16">
    <source>
        <dbReference type="PIRSR" id="PIRSR000114-3"/>
    </source>
</evidence>
<keyword evidence="3 13" id="KW-0521">NADP</keyword>
<feature type="active site" description="Proton acceptor" evidence="13 14">
    <location>
        <position position="195"/>
    </location>
</feature>
<feature type="binding site" evidence="13">
    <location>
        <position position="144"/>
    </location>
    <ligand>
        <name>NADPH</name>
        <dbReference type="ChEBI" id="CHEBI:57783"/>
    </ligand>
</feature>
<feature type="binding site" evidence="13">
    <location>
        <position position="34"/>
    </location>
    <ligand>
        <name>NADPH</name>
        <dbReference type="ChEBI" id="CHEBI:57783"/>
    </ligand>
</feature>
<dbReference type="GO" id="GO:0046168">
    <property type="term" value="P:glycerol-3-phosphate catabolic process"/>
    <property type="evidence" value="ECO:0007669"/>
    <property type="project" value="InterPro"/>
</dbReference>
<evidence type="ECO:0000256" key="13">
    <source>
        <dbReference type="HAMAP-Rule" id="MF_00394"/>
    </source>
</evidence>
<dbReference type="GO" id="GO:0141153">
    <property type="term" value="F:glycerol-3-phosphate dehydrogenase (NADP+) activity"/>
    <property type="evidence" value="ECO:0007669"/>
    <property type="project" value="RHEA"/>
</dbReference>
<comment type="catalytic activity">
    <reaction evidence="9">
        <text>sn-glycerol 3-phosphate + NADP(+) = dihydroxyacetone phosphate + NADPH + H(+)</text>
        <dbReference type="Rhea" id="RHEA:11096"/>
        <dbReference type="ChEBI" id="CHEBI:15378"/>
        <dbReference type="ChEBI" id="CHEBI:57597"/>
        <dbReference type="ChEBI" id="CHEBI:57642"/>
        <dbReference type="ChEBI" id="CHEBI:57783"/>
        <dbReference type="ChEBI" id="CHEBI:58349"/>
        <dbReference type="EC" id="1.1.1.94"/>
    </reaction>
    <physiologicalReaction direction="right-to-left" evidence="9">
        <dbReference type="Rhea" id="RHEA:11098"/>
    </physiologicalReaction>
</comment>
<feature type="binding site" evidence="16">
    <location>
        <begin position="10"/>
        <end position="15"/>
    </location>
    <ligand>
        <name>NAD(+)</name>
        <dbReference type="ChEBI" id="CHEBI:57540"/>
    </ligand>
</feature>
<dbReference type="InterPro" id="IPR036291">
    <property type="entry name" value="NAD(P)-bd_dom_sf"/>
</dbReference>
<dbReference type="AlphaFoldDB" id="A0A1I5U3Z3"/>
<dbReference type="PANTHER" id="PTHR11728">
    <property type="entry name" value="GLYCEROL-3-PHOSPHATE DEHYDROGENASE"/>
    <property type="match status" value="1"/>
</dbReference>
<feature type="binding site" evidence="13">
    <location>
        <position position="13"/>
    </location>
    <ligand>
        <name>NADPH</name>
        <dbReference type="ChEBI" id="CHEBI:57783"/>
    </ligand>
</feature>
<dbReference type="Pfam" id="PF01210">
    <property type="entry name" value="NAD_Gly3P_dh_N"/>
    <property type="match status" value="1"/>
</dbReference>
<feature type="binding site" evidence="16">
    <location>
        <position position="259"/>
    </location>
    <ligand>
        <name>NAD(+)</name>
        <dbReference type="ChEBI" id="CHEBI:57540"/>
    </ligand>
</feature>
<keyword evidence="2 13" id="KW-0444">Lipid biosynthesis</keyword>
<dbReference type="RefSeq" id="WP_074887285.1">
    <property type="nucleotide sequence ID" value="NZ_FOXO01000011.1"/>
</dbReference>
<evidence type="ECO:0000259" key="19">
    <source>
        <dbReference type="Pfam" id="PF07479"/>
    </source>
</evidence>
<evidence type="ECO:0000313" key="21">
    <source>
        <dbReference type="Proteomes" id="UP000182624"/>
    </source>
</evidence>
<dbReference type="GO" id="GO:0051287">
    <property type="term" value="F:NAD binding"/>
    <property type="evidence" value="ECO:0007669"/>
    <property type="project" value="InterPro"/>
</dbReference>
<comment type="catalytic activity">
    <reaction evidence="13">
        <text>sn-glycerol 3-phosphate + NAD(+) = dihydroxyacetone phosphate + NADH + H(+)</text>
        <dbReference type="Rhea" id="RHEA:11092"/>
        <dbReference type="ChEBI" id="CHEBI:15378"/>
        <dbReference type="ChEBI" id="CHEBI:57540"/>
        <dbReference type="ChEBI" id="CHEBI:57597"/>
        <dbReference type="ChEBI" id="CHEBI:57642"/>
        <dbReference type="ChEBI" id="CHEBI:57945"/>
        <dbReference type="EC" id="1.1.1.94"/>
    </reaction>
</comment>
<dbReference type="SUPFAM" id="SSF48179">
    <property type="entry name" value="6-phosphogluconate dehydrogenase C-terminal domain-like"/>
    <property type="match status" value="1"/>
</dbReference>
<dbReference type="EMBL" id="FOXO01000011">
    <property type="protein sequence ID" value="SFP89979.1"/>
    <property type="molecule type" value="Genomic_DNA"/>
</dbReference>
<evidence type="ECO:0000256" key="2">
    <source>
        <dbReference type="ARBA" id="ARBA00022516"/>
    </source>
</evidence>
<dbReference type="PRINTS" id="PR00077">
    <property type="entry name" value="GPDHDRGNASE"/>
</dbReference>
<evidence type="ECO:0000259" key="18">
    <source>
        <dbReference type="Pfam" id="PF01210"/>
    </source>
</evidence>
<dbReference type="PANTHER" id="PTHR11728:SF1">
    <property type="entry name" value="GLYCEROL-3-PHOSPHATE DEHYDROGENASE [NAD(+)] 2, CHLOROPLASTIC"/>
    <property type="match status" value="1"/>
</dbReference>
<feature type="domain" description="Glycerol-3-phosphate dehydrogenase NAD-dependent N-terminal" evidence="18">
    <location>
        <begin position="5"/>
        <end position="162"/>
    </location>
</feature>
<comment type="function">
    <text evidence="13">Catalyzes the reduction of the glycolytic intermediate dihydroxyacetone phosphate (DHAP) to sn-glycerol 3-phosphate (G3P), the key precursor for phospholipid synthesis.</text>
</comment>
<keyword evidence="4 13" id="KW-0560">Oxidoreductase</keyword>
<dbReference type="InterPro" id="IPR006109">
    <property type="entry name" value="G3P_DH_NAD-dep_C"/>
</dbReference>
<proteinExistence type="inferred from homology"/>
<evidence type="ECO:0000313" key="20">
    <source>
        <dbReference type="EMBL" id="SFP89979.1"/>
    </source>
</evidence>
<dbReference type="PROSITE" id="PS00957">
    <property type="entry name" value="NAD_G3PDH"/>
    <property type="match status" value="1"/>
</dbReference>
<dbReference type="Gene3D" id="3.40.50.720">
    <property type="entry name" value="NAD(P)-binding Rossmann-like Domain"/>
    <property type="match status" value="1"/>
</dbReference>
<dbReference type="FunFam" id="1.10.1040.10:FF:000001">
    <property type="entry name" value="Glycerol-3-phosphate dehydrogenase [NAD(P)+]"/>
    <property type="match status" value="1"/>
</dbReference>
<dbReference type="SUPFAM" id="SSF51735">
    <property type="entry name" value="NAD(P)-binding Rossmann-fold domains"/>
    <property type="match status" value="1"/>
</dbReference>
<keyword evidence="8 13" id="KW-1208">Phospholipid metabolism</keyword>
<dbReference type="Gene3D" id="1.10.1040.10">
    <property type="entry name" value="N-(1-d-carboxylethyl)-l-norvaline Dehydrogenase, domain 2"/>
    <property type="match status" value="1"/>
</dbReference>
<dbReference type="GO" id="GO:0008654">
    <property type="term" value="P:phospholipid biosynthetic process"/>
    <property type="evidence" value="ECO:0007669"/>
    <property type="project" value="UniProtKB-KW"/>
</dbReference>
<dbReference type="NCBIfam" id="NF000942">
    <property type="entry name" value="PRK00094.1-4"/>
    <property type="match status" value="1"/>
</dbReference>
<feature type="binding site" evidence="16">
    <location>
        <position position="144"/>
    </location>
    <ligand>
        <name>NAD(+)</name>
        <dbReference type="ChEBI" id="CHEBI:57540"/>
    </ligand>
</feature>
<reference evidence="21" key="1">
    <citation type="submission" date="2016-10" db="EMBL/GenBank/DDBJ databases">
        <authorList>
            <person name="Varghese N."/>
            <person name="Submissions S."/>
        </authorList>
    </citation>
    <scope>NUCLEOTIDE SEQUENCE [LARGE SCALE GENOMIC DNA]</scope>
    <source>
        <strain evidence="21">P18</strain>
    </source>
</reference>
<comment type="caution">
    <text evidence="13">Lacks conserved residue(s) required for the propagation of feature annotation.</text>
</comment>
<dbReference type="InterPro" id="IPR008927">
    <property type="entry name" value="6-PGluconate_DH-like_C_sf"/>
</dbReference>
<evidence type="ECO:0000256" key="8">
    <source>
        <dbReference type="ARBA" id="ARBA00023264"/>
    </source>
</evidence>
<dbReference type="FunFam" id="3.40.50.720:FF:000019">
    <property type="entry name" value="Glycerol-3-phosphate dehydrogenase [NAD(P)+]"/>
    <property type="match status" value="1"/>
</dbReference>
<evidence type="ECO:0000256" key="4">
    <source>
        <dbReference type="ARBA" id="ARBA00023002"/>
    </source>
</evidence>
<dbReference type="InterPro" id="IPR011128">
    <property type="entry name" value="G3P_DH_NAD-dep_N"/>
</dbReference>
<name>A0A1I5U3Z3_9FIRM</name>
<feature type="binding site" evidence="13">
    <location>
        <position position="112"/>
    </location>
    <ligand>
        <name>sn-glycerol 3-phosphate</name>
        <dbReference type="ChEBI" id="CHEBI:57597"/>
    </ligand>
</feature>
<evidence type="ECO:0000256" key="10">
    <source>
        <dbReference type="ARBA" id="ARBA00066687"/>
    </source>
</evidence>
<feature type="binding site" evidence="13">
    <location>
        <position position="260"/>
    </location>
    <ligand>
        <name>sn-glycerol 3-phosphate</name>
        <dbReference type="ChEBI" id="CHEBI:57597"/>
    </ligand>
</feature>
<keyword evidence="13" id="KW-0547">Nucleotide-binding</keyword>
<dbReference type="UniPathway" id="UPA00940"/>
<feature type="binding site" evidence="13">
    <location>
        <position position="259"/>
    </location>
    <ligand>
        <name>NADPH</name>
        <dbReference type="ChEBI" id="CHEBI:57783"/>
    </ligand>
</feature>
<comment type="subcellular location">
    <subcellularLocation>
        <location evidence="13">Cytoplasm</location>
    </subcellularLocation>
</comment>
<dbReference type="GO" id="GO:0005829">
    <property type="term" value="C:cytosol"/>
    <property type="evidence" value="ECO:0007669"/>
    <property type="project" value="TreeGrafter"/>
</dbReference>
<keyword evidence="21" id="KW-1185">Reference proteome</keyword>
<feature type="domain" description="Glycerol-3-phosphate dehydrogenase NAD-dependent C-terminal" evidence="19">
    <location>
        <begin position="184"/>
        <end position="324"/>
    </location>
</feature>
<dbReference type="InterPro" id="IPR006168">
    <property type="entry name" value="G3P_DH_NAD-dep"/>
</dbReference>
<evidence type="ECO:0000256" key="14">
    <source>
        <dbReference type="PIRSR" id="PIRSR000114-1"/>
    </source>
</evidence>
<dbReference type="EC" id="1.1.1.94" evidence="10 13"/>
<feature type="binding site" evidence="13">
    <location>
        <position position="142"/>
    </location>
    <ligand>
        <name>sn-glycerol 3-phosphate</name>
        <dbReference type="ChEBI" id="CHEBI:57597"/>
    </ligand>
</feature>
<dbReference type="NCBIfam" id="NF000940">
    <property type="entry name" value="PRK00094.1-2"/>
    <property type="match status" value="1"/>
</dbReference>
<feature type="binding site" evidence="13">
    <location>
        <position position="112"/>
    </location>
    <ligand>
        <name>NADPH</name>
        <dbReference type="ChEBI" id="CHEBI:57783"/>
    </ligand>
</feature>
<evidence type="ECO:0000256" key="7">
    <source>
        <dbReference type="ARBA" id="ARBA00023209"/>
    </source>
</evidence>
<keyword evidence="5 13" id="KW-0520">NAD</keyword>
<accession>A0A1I5U3Z3</accession>
<dbReference type="Proteomes" id="UP000182624">
    <property type="component" value="Unassembled WGS sequence"/>
</dbReference>
<keyword evidence="7 13" id="KW-0594">Phospholipid biosynthesis</keyword>
<dbReference type="HAMAP" id="MF_00394">
    <property type="entry name" value="NAD_Glyc3P_dehydrog"/>
    <property type="match status" value="1"/>
</dbReference>
<dbReference type="InterPro" id="IPR013328">
    <property type="entry name" value="6PGD_dom2"/>
</dbReference>
<feature type="binding site" evidence="13">
    <location>
        <position position="259"/>
    </location>
    <ligand>
        <name>sn-glycerol 3-phosphate</name>
        <dbReference type="ChEBI" id="CHEBI:57597"/>
    </ligand>
</feature>
<evidence type="ECO:0000256" key="9">
    <source>
        <dbReference type="ARBA" id="ARBA00052716"/>
    </source>
</evidence>
<dbReference type="PIRSF" id="PIRSF000114">
    <property type="entry name" value="Glycerol-3-P_dh"/>
    <property type="match status" value="1"/>
</dbReference>